<dbReference type="GO" id="GO:0016787">
    <property type="term" value="F:hydrolase activity"/>
    <property type="evidence" value="ECO:0007669"/>
    <property type="project" value="UniProtKB-KW"/>
</dbReference>
<feature type="region of interest" description="Disordered" evidence="7">
    <location>
        <begin position="403"/>
        <end position="435"/>
    </location>
</feature>
<dbReference type="AlphaFoldDB" id="A0A2U1PHF4"/>
<feature type="region of interest" description="Disordered" evidence="7">
    <location>
        <begin position="40"/>
        <end position="389"/>
    </location>
</feature>
<dbReference type="CDD" id="cd18793">
    <property type="entry name" value="SF2_C_SNF"/>
    <property type="match status" value="1"/>
</dbReference>
<proteinExistence type="predicted"/>
<keyword evidence="5" id="KW-0067">ATP-binding</keyword>
<feature type="compositionally biased region" description="Acidic residues" evidence="7">
    <location>
        <begin position="187"/>
        <end position="197"/>
    </location>
</feature>
<keyword evidence="4" id="KW-0347">Helicase</keyword>
<feature type="compositionally biased region" description="Basic and acidic residues" evidence="7">
    <location>
        <begin position="118"/>
        <end position="133"/>
    </location>
</feature>
<dbReference type="InterPro" id="IPR038718">
    <property type="entry name" value="SNF2-like_sf"/>
</dbReference>
<keyword evidence="3" id="KW-0378">Hydrolase</keyword>
<evidence type="ECO:0000256" key="3">
    <source>
        <dbReference type="ARBA" id="ARBA00022801"/>
    </source>
</evidence>
<evidence type="ECO:0000313" key="9">
    <source>
        <dbReference type="EMBL" id="PWA85201.1"/>
    </source>
</evidence>
<dbReference type="Gene3D" id="3.40.50.300">
    <property type="entry name" value="P-loop containing nucleotide triphosphate hydrolases"/>
    <property type="match status" value="1"/>
</dbReference>
<comment type="caution">
    <text evidence="9">The sequence shown here is derived from an EMBL/GenBank/DDBJ whole genome shotgun (WGS) entry which is preliminary data.</text>
</comment>
<dbReference type="InterPro" id="IPR000330">
    <property type="entry name" value="SNF2_N"/>
</dbReference>
<evidence type="ECO:0000313" key="10">
    <source>
        <dbReference type="Proteomes" id="UP000245207"/>
    </source>
</evidence>
<keyword evidence="10" id="KW-1185">Reference proteome</keyword>
<dbReference type="Proteomes" id="UP000245207">
    <property type="component" value="Unassembled WGS sequence"/>
</dbReference>
<dbReference type="Gene3D" id="3.40.50.10810">
    <property type="entry name" value="Tandem AAA-ATPase domain"/>
    <property type="match status" value="1"/>
</dbReference>
<gene>
    <name evidence="9" type="ORF">CTI12_AA148980</name>
</gene>
<dbReference type="PROSITE" id="PS51194">
    <property type="entry name" value="HELICASE_CTER"/>
    <property type="match status" value="1"/>
</dbReference>
<keyword evidence="2" id="KW-0547">Nucleotide-binding</keyword>
<keyword evidence="6" id="KW-0539">Nucleus</keyword>
<feature type="compositionally biased region" description="Basic and acidic residues" evidence="7">
    <location>
        <begin position="79"/>
        <end position="92"/>
    </location>
</feature>
<feature type="compositionally biased region" description="Basic and acidic residues" evidence="7">
    <location>
        <begin position="205"/>
        <end position="215"/>
    </location>
</feature>
<feature type="compositionally biased region" description="Acidic residues" evidence="7">
    <location>
        <begin position="93"/>
        <end position="103"/>
    </location>
</feature>
<protein>
    <submittedName>
        <fullName evidence="9">SNF2-related, N-terminal domain-containing protein</fullName>
    </submittedName>
</protein>
<dbReference type="PANTHER" id="PTHR45821:SF25">
    <property type="entry name" value="HELICASE ATP-BINDING DOMAIN-CONTAINING PROTEIN"/>
    <property type="match status" value="1"/>
</dbReference>
<organism evidence="9 10">
    <name type="scientific">Artemisia annua</name>
    <name type="common">Sweet wormwood</name>
    <dbReference type="NCBI Taxonomy" id="35608"/>
    <lineage>
        <taxon>Eukaryota</taxon>
        <taxon>Viridiplantae</taxon>
        <taxon>Streptophyta</taxon>
        <taxon>Embryophyta</taxon>
        <taxon>Tracheophyta</taxon>
        <taxon>Spermatophyta</taxon>
        <taxon>Magnoliopsida</taxon>
        <taxon>eudicotyledons</taxon>
        <taxon>Gunneridae</taxon>
        <taxon>Pentapetalae</taxon>
        <taxon>asterids</taxon>
        <taxon>campanulids</taxon>
        <taxon>Asterales</taxon>
        <taxon>Asteraceae</taxon>
        <taxon>Asteroideae</taxon>
        <taxon>Anthemideae</taxon>
        <taxon>Artemisiinae</taxon>
        <taxon>Artemisia</taxon>
    </lineage>
</organism>
<feature type="compositionally biased region" description="Polar residues" evidence="7">
    <location>
        <begin position="371"/>
        <end position="380"/>
    </location>
</feature>
<feature type="compositionally biased region" description="Polar residues" evidence="7">
    <location>
        <begin position="338"/>
        <end position="351"/>
    </location>
</feature>
<accession>A0A2U1PHF4</accession>
<dbReference type="SMART" id="SM00490">
    <property type="entry name" value="HELICc"/>
    <property type="match status" value="1"/>
</dbReference>
<dbReference type="Pfam" id="PF00176">
    <property type="entry name" value="SNF2-rel_dom"/>
    <property type="match status" value="1"/>
</dbReference>
<evidence type="ECO:0000256" key="6">
    <source>
        <dbReference type="ARBA" id="ARBA00023242"/>
    </source>
</evidence>
<feature type="compositionally biased region" description="Low complexity" evidence="7">
    <location>
        <begin position="104"/>
        <end position="117"/>
    </location>
</feature>
<dbReference type="InterPro" id="IPR027417">
    <property type="entry name" value="P-loop_NTPase"/>
</dbReference>
<evidence type="ECO:0000256" key="2">
    <source>
        <dbReference type="ARBA" id="ARBA00022741"/>
    </source>
</evidence>
<evidence type="ECO:0000256" key="5">
    <source>
        <dbReference type="ARBA" id="ARBA00022840"/>
    </source>
</evidence>
<dbReference type="OrthoDB" id="2020972at2759"/>
<dbReference type="Pfam" id="PF00271">
    <property type="entry name" value="Helicase_C"/>
    <property type="match status" value="1"/>
</dbReference>
<dbReference type="EMBL" id="PKPP01001148">
    <property type="protein sequence ID" value="PWA85201.1"/>
    <property type="molecule type" value="Genomic_DNA"/>
</dbReference>
<feature type="compositionally biased region" description="Basic and acidic residues" evidence="7">
    <location>
        <begin position="403"/>
        <end position="412"/>
    </location>
</feature>
<feature type="compositionally biased region" description="Basic and acidic residues" evidence="7">
    <location>
        <begin position="146"/>
        <end position="156"/>
    </location>
</feature>
<feature type="compositionally biased region" description="Acidic residues" evidence="7">
    <location>
        <begin position="48"/>
        <end position="66"/>
    </location>
</feature>
<dbReference type="InterPro" id="IPR049730">
    <property type="entry name" value="SNF2/RAD54-like_C"/>
</dbReference>
<evidence type="ECO:0000256" key="4">
    <source>
        <dbReference type="ARBA" id="ARBA00022806"/>
    </source>
</evidence>
<sequence>MDFFNLPVGKRTRHQRILYAQGLNGTDESTRCGSSKILDRKRNRETEFSESEDSYEVIEIEDDEDNHNESNGAGTSTKRKLDEAIKVEKTSSDESDFEEEESSENGSGDNFRSSGSDESSRDDSSEDKSKEEGSIGAGKSTKRKLDKAVKVEKSSSDESDSEEEESNKNGSGDNFRSSKSDASSSDESSEDSSEWEGSENPPRSSEVDKSSSSKSEEDESDEKGFDGTKSRTCGSSSGYGQDDIEIIDVDDYSINRKGSKGSSCSTKRKLDEAKPVDKPLVDESEEEKSNENEDEAIRDCYNDRHGNQKNITTTEAELIDSSDRDGLGCMDYFPPNKTPNHPSANKQSPTSNKKDLCSGSVEEKVAEQDSESVSIQSDNSDFLLPKGMPKVRDDLVDDIDIHEKENAKDKVRGPYMTDNGVKYQRSKKGRRKDNGDSIDAILASITGKEDVHEKEGGSSIPLKFRFDDSDDESVSKITDESDVEALFQQFDFELQSEEIGSYGNPNVENQDKDGYKDHDNKATLFNCERGNHGDIYLEEQTGLRCRLCGAVVLESRYVIPKLANYAPHRSRRGYHSDEQQFLTTENAYFQDSDGKPLEICMQTKGTKFPKCCPLIIVPSNMLDTWEAEFKKWQVGFSFINLNTTDSLCKEMNISSRNNTDLLRAIKIRSWCDGGSVLGVSYSLYEKIIWNTKMKNVNLEKMGNVLLDVPGLVILDEGHTPRNQRSNIWKILLKLKTKNRVILSGTPFQNNFQELLNTLSLVRPETATNIRNQKIFAEMIQRKTNKSRSMSTPGDVEKLKKIIAPFVNVHKGHILESKLPGLKQSIEKEITNKQELEKVRLHPDVGVKTRFVMEIIRLSVSLHEKVLIFSQYTAPLELLKDQIAHVFSWDFGREIMLISGGTLHKIRQTIINDFNDPNSKSKVLLASIKCCSEGIHLIGASRVVLLDVVWNPSVETQAISRAYRLGQKKVVYTYHLMAAGTTEEDKYDRQVEKGRLAEMVFSSSANEDPKKVNRDLGELDDKILQKMLDHQELKDIFKKIRYPENKTGEDHQKPKDVFKRITYPGNPTRI</sequence>
<feature type="compositionally biased region" description="Acidic residues" evidence="7">
    <location>
        <begin position="242"/>
        <end position="251"/>
    </location>
</feature>
<evidence type="ECO:0000259" key="8">
    <source>
        <dbReference type="PROSITE" id="PS51194"/>
    </source>
</evidence>
<feature type="domain" description="Helicase C-terminal" evidence="8">
    <location>
        <begin position="853"/>
        <end position="1016"/>
    </location>
</feature>
<dbReference type="STRING" id="35608.A0A2U1PHF4"/>
<dbReference type="InterPro" id="IPR001650">
    <property type="entry name" value="Helicase_C-like"/>
</dbReference>
<dbReference type="GO" id="GO:0080188">
    <property type="term" value="P:gene silencing by siRNA-directed DNA methylation"/>
    <property type="evidence" value="ECO:0007669"/>
    <property type="project" value="InterPro"/>
</dbReference>
<dbReference type="SUPFAM" id="SSF52540">
    <property type="entry name" value="P-loop containing nucleoside triphosphate hydrolases"/>
    <property type="match status" value="2"/>
</dbReference>
<dbReference type="GO" id="GO:0004386">
    <property type="term" value="F:helicase activity"/>
    <property type="evidence" value="ECO:0007669"/>
    <property type="project" value="UniProtKB-KW"/>
</dbReference>
<dbReference type="PANTHER" id="PTHR45821">
    <property type="entry name" value="SNF2 DOMAIN-CONTAINING PROTEIN CLASSY 2-RELATED"/>
    <property type="match status" value="1"/>
</dbReference>
<name>A0A2U1PHF4_ARTAN</name>
<dbReference type="GO" id="GO:0005634">
    <property type="term" value="C:nucleus"/>
    <property type="evidence" value="ECO:0007669"/>
    <property type="project" value="UniProtKB-SubCell"/>
</dbReference>
<evidence type="ECO:0000256" key="7">
    <source>
        <dbReference type="SAM" id="MobiDB-lite"/>
    </source>
</evidence>
<feature type="compositionally biased region" description="Basic and acidic residues" evidence="7">
    <location>
        <begin position="352"/>
        <end position="367"/>
    </location>
</feature>
<dbReference type="GO" id="GO:0005524">
    <property type="term" value="F:ATP binding"/>
    <property type="evidence" value="ECO:0007669"/>
    <property type="project" value="UniProtKB-KW"/>
</dbReference>
<feature type="compositionally biased region" description="Basic and acidic residues" evidence="7">
    <location>
        <begin position="268"/>
        <end position="306"/>
    </location>
</feature>
<feature type="compositionally biased region" description="Polar residues" evidence="7">
    <location>
        <begin position="230"/>
        <end position="239"/>
    </location>
</feature>
<evidence type="ECO:0000256" key="1">
    <source>
        <dbReference type="ARBA" id="ARBA00004123"/>
    </source>
</evidence>
<dbReference type="InterPro" id="IPR044567">
    <property type="entry name" value="CLSY/DRD1"/>
</dbReference>
<reference evidence="9 10" key="1">
    <citation type="journal article" date="2018" name="Mol. Plant">
        <title>The genome of Artemisia annua provides insight into the evolution of Asteraceae family and artemisinin biosynthesis.</title>
        <authorList>
            <person name="Shen Q."/>
            <person name="Zhang L."/>
            <person name="Liao Z."/>
            <person name="Wang S."/>
            <person name="Yan T."/>
            <person name="Shi P."/>
            <person name="Liu M."/>
            <person name="Fu X."/>
            <person name="Pan Q."/>
            <person name="Wang Y."/>
            <person name="Lv Z."/>
            <person name="Lu X."/>
            <person name="Zhang F."/>
            <person name="Jiang W."/>
            <person name="Ma Y."/>
            <person name="Chen M."/>
            <person name="Hao X."/>
            <person name="Li L."/>
            <person name="Tang Y."/>
            <person name="Lv G."/>
            <person name="Zhou Y."/>
            <person name="Sun X."/>
            <person name="Brodelius P.E."/>
            <person name="Rose J.K.C."/>
            <person name="Tang K."/>
        </authorList>
    </citation>
    <scope>NUCLEOTIDE SEQUENCE [LARGE SCALE GENOMIC DNA]</scope>
    <source>
        <strain evidence="10">cv. Huhao1</strain>
        <tissue evidence="9">Leaf</tissue>
    </source>
</reference>
<comment type="subcellular location">
    <subcellularLocation>
        <location evidence="1">Nucleus</location>
    </subcellularLocation>
</comment>